<feature type="region of interest" description="Disordered" evidence="1">
    <location>
        <begin position="1"/>
        <end position="70"/>
    </location>
</feature>
<dbReference type="InterPro" id="IPR025227">
    <property type="entry name" value="DUF4169"/>
</dbReference>
<keyword evidence="3" id="KW-1185">Reference proteome</keyword>
<proteinExistence type="predicted"/>
<reference evidence="2" key="1">
    <citation type="submission" date="2022-12" db="EMBL/GenBank/DDBJ databases">
        <title>Jiella pelagia sp. nov., isolated from phosphonate enriched culture of Northwest Pacific surface seawater.</title>
        <authorList>
            <person name="Shin D.Y."/>
            <person name="Hwang C.Y."/>
        </authorList>
    </citation>
    <scope>NUCLEOTIDE SEQUENCE</scope>
    <source>
        <strain evidence="2">HL-NP1</strain>
    </source>
</reference>
<evidence type="ECO:0000256" key="1">
    <source>
        <dbReference type="SAM" id="MobiDB-lite"/>
    </source>
</evidence>
<dbReference type="EMBL" id="CP114029">
    <property type="protein sequence ID" value="WAP67424.1"/>
    <property type="molecule type" value="Genomic_DNA"/>
</dbReference>
<evidence type="ECO:0000313" key="3">
    <source>
        <dbReference type="Proteomes" id="UP001164020"/>
    </source>
</evidence>
<gene>
    <name evidence="2" type="ORF">OH818_18070</name>
</gene>
<organism evidence="2 3">
    <name type="scientific">Jiella pelagia</name>
    <dbReference type="NCBI Taxonomy" id="2986949"/>
    <lineage>
        <taxon>Bacteria</taxon>
        <taxon>Pseudomonadati</taxon>
        <taxon>Pseudomonadota</taxon>
        <taxon>Alphaproteobacteria</taxon>
        <taxon>Hyphomicrobiales</taxon>
        <taxon>Aurantimonadaceae</taxon>
        <taxon>Jiella</taxon>
    </lineage>
</organism>
<protein>
    <submittedName>
        <fullName evidence="2">DUF4169 family protein</fullName>
    </submittedName>
</protein>
<feature type="compositionally biased region" description="Basic and acidic residues" evidence="1">
    <location>
        <begin position="15"/>
        <end position="70"/>
    </location>
</feature>
<dbReference type="Proteomes" id="UP001164020">
    <property type="component" value="Chromosome"/>
</dbReference>
<dbReference type="Pfam" id="PF13770">
    <property type="entry name" value="DUF4169"/>
    <property type="match status" value="1"/>
</dbReference>
<accession>A0ABY7BUF8</accession>
<sequence length="70" mass="8075">MGDLVNLRRARKQRSRDDKERLAADNRVRYGRDKAEKTCAAAEKKRSETRLDGLRIDRTDRAEPTDKSGT</sequence>
<evidence type="ECO:0000313" key="2">
    <source>
        <dbReference type="EMBL" id="WAP67424.1"/>
    </source>
</evidence>
<name>A0ABY7BUF8_9HYPH</name>
<dbReference type="RefSeq" id="WP_268879880.1">
    <property type="nucleotide sequence ID" value="NZ_CP114029.1"/>
</dbReference>